<comment type="caution">
    <text evidence="2">The sequence shown here is derived from an EMBL/GenBank/DDBJ whole genome shotgun (WGS) entry which is preliminary data.</text>
</comment>
<feature type="compositionally biased region" description="Basic and acidic residues" evidence="1">
    <location>
        <begin position="269"/>
        <end position="282"/>
    </location>
</feature>
<name>A0AAN8ZV96_HALRR</name>
<keyword evidence="3" id="KW-1185">Reference proteome</keyword>
<protein>
    <submittedName>
        <fullName evidence="2">Uncharacterized protein</fullName>
    </submittedName>
</protein>
<evidence type="ECO:0000313" key="2">
    <source>
        <dbReference type="EMBL" id="KAK7063265.1"/>
    </source>
</evidence>
<dbReference type="EMBL" id="JAXCGZ010020895">
    <property type="protein sequence ID" value="KAK7063265.1"/>
    <property type="molecule type" value="Genomic_DNA"/>
</dbReference>
<organism evidence="2 3">
    <name type="scientific">Halocaridina rubra</name>
    <name type="common">Hawaiian red shrimp</name>
    <dbReference type="NCBI Taxonomy" id="373956"/>
    <lineage>
        <taxon>Eukaryota</taxon>
        <taxon>Metazoa</taxon>
        <taxon>Ecdysozoa</taxon>
        <taxon>Arthropoda</taxon>
        <taxon>Crustacea</taxon>
        <taxon>Multicrustacea</taxon>
        <taxon>Malacostraca</taxon>
        <taxon>Eumalacostraca</taxon>
        <taxon>Eucarida</taxon>
        <taxon>Decapoda</taxon>
        <taxon>Pleocyemata</taxon>
        <taxon>Caridea</taxon>
        <taxon>Atyoidea</taxon>
        <taxon>Atyidae</taxon>
        <taxon>Halocaridina</taxon>
    </lineage>
</organism>
<evidence type="ECO:0000313" key="3">
    <source>
        <dbReference type="Proteomes" id="UP001381693"/>
    </source>
</evidence>
<dbReference type="AlphaFoldDB" id="A0AAN8ZV96"/>
<feature type="compositionally biased region" description="Polar residues" evidence="1">
    <location>
        <begin position="286"/>
        <end position="300"/>
    </location>
</feature>
<accession>A0AAN8ZV96</accession>
<reference evidence="2 3" key="1">
    <citation type="submission" date="2023-11" db="EMBL/GenBank/DDBJ databases">
        <title>Halocaridina rubra genome assembly.</title>
        <authorList>
            <person name="Smith C."/>
        </authorList>
    </citation>
    <scope>NUCLEOTIDE SEQUENCE [LARGE SCALE GENOMIC DNA]</scope>
    <source>
        <strain evidence="2">EP-1</strain>
        <tissue evidence="2">Whole</tissue>
    </source>
</reference>
<proteinExistence type="predicted"/>
<feature type="compositionally biased region" description="Basic and acidic residues" evidence="1">
    <location>
        <begin position="244"/>
        <end position="259"/>
    </location>
</feature>
<evidence type="ECO:0000256" key="1">
    <source>
        <dbReference type="SAM" id="MobiDB-lite"/>
    </source>
</evidence>
<gene>
    <name evidence="2" type="ORF">SK128_014476</name>
</gene>
<dbReference type="Proteomes" id="UP001381693">
    <property type="component" value="Unassembled WGS sequence"/>
</dbReference>
<feature type="region of interest" description="Disordered" evidence="1">
    <location>
        <begin position="244"/>
        <end position="300"/>
    </location>
</feature>
<sequence length="461" mass="51379">MFPHATQERRRASWNLLSTSDGYRPRSASASFLSNSANRSVINSSHRAPATPCFVSPRMAFSTQFDYDSPIQVLTSSSPCVFKPMSLKRWSSPCSLKRLTPHCKALLILLLLSLAASLYFIRNSRESRDHSVPCSDYSCDDVIHGHPRFFGSVTPPPSYHTLSDDLDNPSVELPNAPSLLNDPNDIDPQDGIQSYYLESPVPIISTDVQPPISQMSATNSHRALKISGIYVEEKPASGSKEVFLDKSNEQSDPEKKVDIDSPDALENDESSHAQARERRNVHSEGPNLQSDSSSDSGLENFDISVSQNQKFEGEINAFSQINTPSASDDLFSQRTEGMLMYHQYAASGENYIISNSPGFANFQPPYAQTYSNGHTPHIADIEREAHMARQPLRADYRPEGYPYEEMHGLAYHEQMHTGVSSGGAPLSRPHFASPEQMAFYGRSQKNRIPPGVNPRRYRNEF</sequence>